<dbReference type="RefSeq" id="XP_073774127.1">
    <property type="nucleotide sequence ID" value="XM_073918026.1"/>
</dbReference>
<accession>A0AC58GWM4</accession>
<reference evidence="2" key="1">
    <citation type="submission" date="2025-08" db="UniProtKB">
        <authorList>
            <consortium name="RefSeq"/>
        </authorList>
    </citation>
    <scope>IDENTIFICATION</scope>
    <source>
        <strain evidence="2">Tuebingen</strain>
        <tissue evidence="2">Fibroblasts and whole tissue</tissue>
    </source>
</reference>
<name>A0AC58GWM4_DANRE</name>
<sequence>MCQFIVGLNALSHQYISAAGAKTHTRGESPTSAWSEMPSLGIYLIGIFAVVSPDDITSSTDVQTLSNTSELHFWTEISQNKELKSDVQRRRKAPQFMMELYEMFADNNQTLRNTQEGNIVRSFEAQSSGSYHFFNLTSFRQDERVTKAEFRRFRHKQPFMGHRHFYKVELYEVLDNRPELSHENVMSSRLLPVYTKGWEVFNITQMVTKWISGANNGSLVVTALPSSNWFGSSIQMDRHSVKTNAYLVIYSDDGRKHYQHPPFHTGQTINTSHNFLKPMRGLVQSTLRRRRSLRTLSSTCHRTNLYVDFSKIGWSGWIISPRGYNAYSCTGSCLFPLDRSLRATNHATVRSIMNVLKLTQEAGKPCCVPDALHPISLLYFDEEENVVLKHYKDMVASSCGCH</sequence>
<dbReference type="Proteomes" id="UP000000437">
    <property type="component" value="Chromosome 12"/>
</dbReference>
<evidence type="ECO:0000313" key="1">
    <source>
        <dbReference type="Proteomes" id="UP000000437"/>
    </source>
</evidence>
<gene>
    <name evidence="2" type="primary">LOC137496783</name>
</gene>
<evidence type="ECO:0000313" key="2">
    <source>
        <dbReference type="RefSeq" id="XP_073774127.1"/>
    </source>
</evidence>
<protein>
    <submittedName>
        <fullName evidence="2">Bone morphogenetic protein 2-like</fullName>
    </submittedName>
</protein>
<proteinExistence type="predicted"/>
<keyword evidence="1" id="KW-1185">Reference proteome</keyword>
<organism evidence="1 2">
    <name type="scientific">Danio rerio</name>
    <name type="common">Zebrafish</name>
    <name type="synonym">Brachydanio rerio</name>
    <dbReference type="NCBI Taxonomy" id="7955"/>
    <lineage>
        <taxon>Eukaryota</taxon>
        <taxon>Metazoa</taxon>
        <taxon>Chordata</taxon>
        <taxon>Craniata</taxon>
        <taxon>Vertebrata</taxon>
        <taxon>Euteleostomi</taxon>
        <taxon>Actinopterygii</taxon>
        <taxon>Neopterygii</taxon>
        <taxon>Teleostei</taxon>
        <taxon>Ostariophysi</taxon>
        <taxon>Cypriniformes</taxon>
        <taxon>Danionidae</taxon>
        <taxon>Danioninae</taxon>
        <taxon>Danio</taxon>
    </lineage>
</organism>